<dbReference type="Proteomes" id="UP000649829">
    <property type="component" value="Unassembled WGS sequence"/>
</dbReference>
<reference evidence="1" key="2">
    <citation type="submission" date="2020-09" db="EMBL/GenBank/DDBJ databases">
        <authorList>
            <person name="Sun Q."/>
            <person name="Zhou Y."/>
        </authorList>
    </citation>
    <scope>NUCLEOTIDE SEQUENCE</scope>
    <source>
        <strain evidence="1">CGMCC 1.6293</strain>
    </source>
</reference>
<proteinExistence type="predicted"/>
<sequence>MTEYLTIRTAPNRAAGVGEALRSARLAGGQARALGLFAPQIGASVNTIFAIVSGASEALGQAGDEIAVMADVATVDRQPVEPASERNLDLLEDSPAMFTNRWFHVRSDRAADFEAATVPVWDGFETDTKCKVIGLWHAPPQDGVTRYLLVAKYDDLAAWSASRYFNLAPGSRKPEWAESFARRRDYMTDTSVIATRCLGGSA</sequence>
<organism evidence="1 2">
    <name type="scientific">Pseudooceanicola nanhaiensis</name>
    <dbReference type="NCBI Taxonomy" id="375761"/>
    <lineage>
        <taxon>Bacteria</taxon>
        <taxon>Pseudomonadati</taxon>
        <taxon>Pseudomonadota</taxon>
        <taxon>Alphaproteobacteria</taxon>
        <taxon>Rhodobacterales</taxon>
        <taxon>Paracoccaceae</taxon>
        <taxon>Pseudooceanicola</taxon>
    </lineage>
</organism>
<keyword evidence="2" id="KW-1185">Reference proteome</keyword>
<dbReference type="EMBL" id="BMLF01000001">
    <property type="protein sequence ID" value="GGL84442.1"/>
    <property type="molecule type" value="Genomic_DNA"/>
</dbReference>
<evidence type="ECO:0000313" key="2">
    <source>
        <dbReference type="Proteomes" id="UP000649829"/>
    </source>
</evidence>
<evidence type="ECO:0008006" key="3">
    <source>
        <dbReference type="Google" id="ProtNLM"/>
    </source>
</evidence>
<comment type="caution">
    <text evidence="1">The sequence shown here is derived from an EMBL/GenBank/DDBJ whole genome shotgun (WGS) entry which is preliminary data.</text>
</comment>
<protein>
    <recommendedName>
        <fullName evidence="3">NIPSNAP family protein</fullName>
    </recommendedName>
</protein>
<name>A0A917SKJ4_9RHOB</name>
<accession>A0A917SKJ4</accession>
<evidence type="ECO:0000313" key="1">
    <source>
        <dbReference type="EMBL" id="GGL84442.1"/>
    </source>
</evidence>
<gene>
    <name evidence="1" type="ORF">GCM10011534_02910</name>
</gene>
<dbReference type="RefSeq" id="WP_028285254.1">
    <property type="nucleotide sequence ID" value="NZ_BMLF01000001.1"/>
</dbReference>
<reference evidence="1" key="1">
    <citation type="journal article" date="2014" name="Int. J. Syst. Evol. Microbiol.">
        <title>Complete genome sequence of Corynebacterium casei LMG S-19264T (=DSM 44701T), isolated from a smear-ripened cheese.</title>
        <authorList>
            <consortium name="US DOE Joint Genome Institute (JGI-PGF)"/>
            <person name="Walter F."/>
            <person name="Albersmeier A."/>
            <person name="Kalinowski J."/>
            <person name="Ruckert C."/>
        </authorList>
    </citation>
    <scope>NUCLEOTIDE SEQUENCE</scope>
    <source>
        <strain evidence="1">CGMCC 1.6293</strain>
    </source>
</reference>
<dbReference type="AlphaFoldDB" id="A0A917SKJ4"/>